<reference evidence="2 3" key="1">
    <citation type="submission" date="2022-12" db="EMBL/GenBank/DDBJ databases">
        <title>Chromosome-level genome of Tegillarca granosa.</title>
        <authorList>
            <person name="Kim J."/>
        </authorList>
    </citation>
    <scope>NUCLEOTIDE SEQUENCE [LARGE SCALE GENOMIC DNA]</scope>
    <source>
        <strain evidence="2">Teg-2019</strain>
        <tissue evidence="2">Adductor muscle</tissue>
    </source>
</reference>
<evidence type="ECO:0000256" key="1">
    <source>
        <dbReference type="SAM" id="Coils"/>
    </source>
</evidence>
<feature type="coiled-coil region" evidence="1">
    <location>
        <begin position="95"/>
        <end position="143"/>
    </location>
</feature>
<sequence length="283" mass="32706">MQLTQPTHRRRNSLGSINEDNVIKIQTKSSGQVVNISEIVCATMISPDFTQKMIPRLSDEILKHILPNLKSAIDDAITAVIVPIMNAIQGHEKRLDTQDQALKEQDLKIKELESAVNAQDMTISNQNHEIRSLQESIKHLQLNQEEQDQYSRRNCLVFKNVPLNTDINSIDTDKVVLDICSKLGVQVDLQDISRSHILGRPKTVKLRAEVYKNKKKLKNHQHKIFITEHLTKHRFQLVQRLNSLRLAMKIESYWTLDGRIFVKLFNKQRKIIIKNQNDIDALE</sequence>
<keyword evidence="1" id="KW-0175">Coiled coil</keyword>
<protein>
    <submittedName>
        <fullName evidence="2">Uncharacterized protein</fullName>
    </submittedName>
</protein>
<keyword evidence="3" id="KW-1185">Reference proteome</keyword>
<evidence type="ECO:0000313" key="3">
    <source>
        <dbReference type="Proteomes" id="UP001217089"/>
    </source>
</evidence>
<proteinExistence type="predicted"/>
<evidence type="ECO:0000313" key="2">
    <source>
        <dbReference type="EMBL" id="KAJ8305219.1"/>
    </source>
</evidence>
<name>A0ABQ9EK69_TEGGR</name>
<gene>
    <name evidence="2" type="ORF">KUTeg_017226</name>
</gene>
<comment type="caution">
    <text evidence="2">The sequence shown here is derived from an EMBL/GenBank/DDBJ whole genome shotgun (WGS) entry which is preliminary data.</text>
</comment>
<organism evidence="2 3">
    <name type="scientific">Tegillarca granosa</name>
    <name type="common">Malaysian cockle</name>
    <name type="synonym">Anadara granosa</name>
    <dbReference type="NCBI Taxonomy" id="220873"/>
    <lineage>
        <taxon>Eukaryota</taxon>
        <taxon>Metazoa</taxon>
        <taxon>Spiralia</taxon>
        <taxon>Lophotrochozoa</taxon>
        <taxon>Mollusca</taxon>
        <taxon>Bivalvia</taxon>
        <taxon>Autobranchia</taxon>
        <taxon>Pteriomorphia</taxon>
        <taxon>Arcoida</taxon>
        <taxon>Arcoidea</taxon>
        <taxon>Arcidae</taxon>
        <taxon>Tegillarca</taxon>
    </lineage>
</organism>
<dbReference type="Proteomes" id="UP001217089">
    <property type="component" value="Unassembled WGS sequence"/>
</dbReference>
<accession>A0ABQ9EK69</accession>
<dbReference type="EMBL" id="JARBDR010000821">
    <property type="protein sequence ID" value="KAJ8305219.1"/>
    <property type="molecule type" value="Genomic_DNA"/>
</dbReference>